<gene>
    <name evidence="3" type="ORF">O181_065130</name>
</gene>
<evidence type="ECO:0000313" key="3">
    <source>
        <dbReference type="EMBL" id="MBW0525415.1"/>
    </source>
</evidence>
<dbReference type="Proteomes" id="UP000765509">
    <property type="component" value="Unassembled WGS sequence"/>
</dbReference>
<dbReference type="PROSITE" id="PS50994">
    <property type="entry name" value="INTEGRASE"/>
    <property type="match status" value="1"/>
</dbReference>
<dbReference type="GO" id="GO:0005634">
    <property type="term" value="C:nucleus"/>
    <property type="evidence" value="ECO:0007669"/>
    <property type="project" value="UniProtKB-ARBA"/>
</dbReference>
<dbReference type="Gene3D" id="3.30.420.10">
    <property type="entry name" value="Ribonuclease H-like superfamily/Ribonuclease H"/>
    <property type="match status" value="1"/>
</dbReference>
<accession>A0A9Q3I3T2</accession>
<sequence>MDIALLFWNNIIAACGVPKIISSYRDPKFTSEFWTKLYNMLGAKLEFSTDYHPQTDGLTERIIQTMEDIIRVFCAYSMEYKDHAWYTHDLVTFLPAIKLA</sequence>
<dbReference type="PANTHER" id="PTHR37984">
    <property type="entry name" value="PROTEIN CBG26694"/>
    <property type="match status" value="1"/>
</dbReference>
<dbReference type="InterPro" id="IPR012337">
    <property type="entry name" value="RNaseH-like_sf"/>
</dbReference>
<keyword evidence="4" id="KW-1185">Reference proteome</keyword>
<name>A0A9Q3I3T2_9BASI</name>
<organism evidence="3 4">
    <name type="scientific">Austropuccinia psidii MF-1</name>
    <dbReference type="NCBI Taxonomy" id="1389203"/>
    <lineage>
        <taxon>Eukaryota</taxon>
        <taxon>Fungi</taxon>
        <taxon>Dikarya</taxon>
        <taxon>Basidiomycota</taxon>
        <taxon>Pucciniomycotina</taxon>
        <taxon>Pucciniomycetes</taxon>
        <taxon>Pucciniales</taxon>
        <taxon>Sphaerophragmiaceae</taxon>
        <taxon>Austropuccinia</taxon>
    </lineage>
</organism>
<evidence type="ECO:0000313" key="4">
    <source>
        <dbReference type="Proteomes" id="UP000765509"/>
    </source>
</evidence>
<feature type="domain" description="Integrase catalytic" evidence="2">
    <location>
        <begin position="1"/>
        <end position="100"/>
    </location>
</feature>
<dbReference type="EMBL" id="AVOT02031796">
    <property type="protein sequence ID" value="MBW0525415.1"/>
    <property type="molecule type" value="Genomic_DNA"/>
</dbReference>
<dbReference type="SUPFAM" id="SSF53098">
    <property type="entry name" value="Ribonuclease H-like"/>
    <property type="match status" value="1"/>
</dbReference>
<dbReference type="AlphaFoldDB" id="A0A9Q3I3T2"/>
<comment type="caution">
    <text evidence="3">The sequence shown here is derived from an EMBL/GenBank/DDBJ whole genome shotgun (WGS) entry which is preliminary data.</text>
</comment>
<dbReference type="OrthoDB" id="4366004at2759"/>
<protein>
    <recommendedName>
        <fullName evidence="2">Integrase catalytic domain-containing protein</fullName>
    </recommendedName>
</protein>
<keyword evidence="1" id="KW-0694">RNA-binding</keyword>
<dbReference type="PANTHER" id="PTHR37984:SF5">
    <property type="entry name" value="PROTEIN NYNRIN-LIKE"/>
    <property type="match status" value="1"/>
</dbReference>
<evidence type="ECO:0000256" key="1">
    <source>
        <dbReference type="ARBA" id="ARBA00022884"/>
    </source>
</evidence>
<reference evidence="3" key="1">
    <citation type="submission" date="2021-03" db="EMBL/GenBank/DDBJ databases">
        <title>Draft genome sequence of rust myrtle Austropuccinia psidii MF-1, a brazilian biotype.</title>
        <authorList>
            <person name="Quecine M.C."/>
            <person name="Pachon D.M.R."/>
            <person name="Bonatelli M.L."/>
            <person name="Correr F.H."/>
            <person name="Franceschini L.M."/>
            <person name="Leite T.F."/>
            <person name="Margarido G.R.A."/>
            <person name="Almeida C.A."/>
            <person name="Ferrarezi J.A."/>
            <person name="Labate C.A."/>
        </authorList>
    </citation>
    <scope>NUCLEOTIDE SEQUENCE</scope>
    <source>
        <strain evidence="3">MF-1</strain>
    </source>
</reference>
<proteinExistence type="predicted"/>
<dbReference type="GO" id="GO:0003723">
    <property type="term" value="F:RNA binding"/>
    <property type="evidence" value="ECO:0007669"/>
    <property type="project" value="UniProtKB-KW"/>
</dbReference>
<dbReference type="InterPro" id="IPR050951">
    <property type="entry name" value="Retrovirus_Pol_polyprotein"/>
</dbReference>
<dbReference type="InterPro" id="IPR001584">
    <property type="entry name" value="Integrase_cat-core"/>
</dbReference>
<dbReference type="GO" id="GO:0015074">
    <property type="term" value="P:DNA integration"/>
    <property type="evidence" value="ECO:0007669"/>
    <property type="project" value="InterPro"/>
</dbReference>
<evidence type="ECO:0000259" key="2">
    <source>
        <dbReference type="PROSITE" id="PS50994"/>
    </source>
</evidence>
<dbReference type="InterPro" id="IPR036397">
    <property type="entry name" value="RNaseH_sf"/>
</dbReference>